<feature type="domain" description="EGF-like" evidence="4">
    <location>
        <begin position="17"/>
        <end position="49"/>
    </location>
</feature>
<feature type="signal peptide" evidence="3">
    <location>
        <begin position="1"/>
        <end position="19"/>
    </location>
</feature>
<dbReference type="SMART" id="SM00181">
    <property type="entry name" value="EGF"/>
    <property type="match status" value="4"/>
</dbReference>
<dbReference type="EMBL" id="JNBR01002136">
    <property type="protein sequence ID" value="OQR83560.1"/>
    <property type="molecule type" value="Genomic_DNA"/>
</dbReference>
<feature type="disulfide bond" evidence="2">
    <location>
        <begin position="21"/>
        <end position="31"/>
    </location>
</feature>
<dbReference type="InterPro" id="IPR050906">
    <property type="entry name" value="Notch_signaling"/>
</dbReference>
<evidence type="ECO:0000259" key="4">
    <source>
        <dbReference type="PROSITE" id="PS50026"/>
    </source>
</evidence>
<dbReference type="CDD" id="cd00055">
    <property type="entry name" value="EGF_Lam"/>
    <property type="match status" value="1"/>
</dbReference>
<feature type="disulfide bond" evidence="2">
    <location>
        <begin position="90"/>
        <end position="99"/>
    </location>
</feature>
<sequence length="1037" mass="104655">MRWFLTIAVALCAWRVADGSCANLCSGHGTCGGANKCTCFTGWTAADCSRRMCPQGSAWADKASTTNTAHSTMECSNRGVCDYSRGVCMCAPGFDGDACQRSTCLRGCSGHGTCQTLAMMALAYGPDVGTGKGPAYTNWEKNSMMSCFCDYGYQGPDCSLRMCPKNDDPLTTGQAYRSVVLTVAGSSSALAGTVTFTFNGRSVTMPANANSNSDAICTAAISSLPNVGSATCVMSNVDGTTQGATYTITFTSWPTGAVENNVFFHYGNPSLSQFSCNVLGVTSANSPTCSIVDGTTANVIEHSFCSNRGICDFTTGLCTCFLDYKSYDCNQPSNIPDNIDDNDGFLIQPSGTSYVGTALHIHTIKSMATDFQMIEIDAGSSKLFYMTGNGDTYWTIGNVAISSGTLFVKSGATIQTGGLQVMDGGATILNSPSASTVLNLIGSNLAYTGSVLQVQATQGASGAFYLLRAMANGTPLFDVLGNGLTTVRQSGLSVLLGGATIVDATPTATTATVQNTNGAFTGTLLTVTATAASAFPNADFKLLQGVAGGTTAFQVEASGRTTIANGGLSVNGIGGATITNQDPLTPGLTVLSANNAFQGTVAKIQSTVAASALFYLLQATANGLPLFTILGTGQTEIYAGGLKVDMGGATVSNGGLVVGAGGATINGGLQVASGGATIADTGLVVSDGGASVTQQAQLFNAMDIQATHAAFQKTVLSVSTTIGAAASFYLFQAQAAGVPIFDVLGTGRTTVRQGGMVVAAGGQTITHGGLTVGDTGVTIATGGLKVSETGASVTSTLNSDVVSITSDVAGFQKSVLQLVATAAAAASFYLVQIYSASTTPLFDVRGDGRTTVRQGGFVVLANGASITDGLTVTSGGAAISGDSSVTGAFSVSGTSTLTSGATISNTGLLISAGGATITGATSIAGTTSVTVCLTSQHWMSVHHHKQWPPHLCRRCHDLWCYFHHRVSDVTTLAVGATITNNGLLISGGGATITGATSVTGATTLTGTLGVSGATTLAVGATITNNGLLISGGGATIT</sequence>
<dbReference type="Gene3D" id="2.60.120.260">
    <property type="entry name" value="Galactose-binding domain-like"/>
    <property type="match status" value="1"/>
</dbReference>
<dbReference type="OrthoDB" id="6130531at2759"/>
<feature type="domain" description="EGF-like" evidence="4">
    <location>
        <begin position="67"/>
        <end position="100"/>
    </location>
</feature>
<dbReference type="STRING" id="1202772.A0A1V9YCV6"/>
<dbReference type="AlphaFoldDB" id="A0A1V9YCV6"/>
<keyword evidence="3" id="KW-0732">Signal</keyword>
<dbReference type="Pfam" id="PF07974">
    <property type="entry name" value="EGF_2"/>
    <property type="match status" value="1"/>
</dbReference>
<proteinExistence type="predicted"/>
<evidence type="ECO:0000256" key="2">
    <source>
        <dbReference type="PROSITE-ProRule" id="PRU00076"/>
    </source>
</evidence>
<dbReference type="PANTHER" id="PTHR24044:SF420">
    <property type="entry name" value="DELTA AND NOTCH-LIKE EPIDERMAL GROWTH FACTOR-RELATED RECEPTOR ISOFORM X1"/>
    <property type="match status" value="1"/>
</dbReference>
<evidence type="ECO:0000256" key="3">
    <source>
        <dbReference type="SAM" id="SignalP"/>
    </source>
</evidence>
<comment type="caution">
    <text evidence="2">Lacks conserved residue(s) required for the propagation of feature annotation.</text>
</comment>
<organism evidence="5 6">
    <name type="scientific">Achlya hypogyna</name>
    <name type="common">Oomycete</name>
    <name type="synonym">Protoachlya hypogyna</name>
    <dbReference type="NCBI Taxonomy" id="1202772"/>
    <lineage>
        <taxon>Eukaryota</taxon>
        <taxon>Sar</taxon>
        <taxon>Stramenopiles</taxon>
        <taxon>Oomycota</taxon>
        <taxon>Saprolegniomycetes</taxon>
        <taxon>Saprolegniales</taxon>
        <taxon>Achlyaceae</taxon>
        <taxon>Achlya</taxon>
    </lineage>
</organism>
<keyword evidence="1 2" id="KW-1015">Disulfide bond</keyword>
<feature type="non-terminal residue" evidence="5">
    <location>
        <position position="1037"/>
    </location>
</feature>
<dbReference type="PROSITE" id="PS01186">
    <property type="entry name" value="EGF_2"/>
    <property type="match status" value="2"/>
</dbReference>
<dbReference type="PROSITE" id="PS00022">
    <property type="entry name" value="EGF_1"/>
    <property type="match status" value="1"/>
</dbReference>
<keyword evidence="2" id="KW-0245">EGF-like domain</keyword>
<gene>
    <name evidence="5" type="ORF">ACHHYP_14571</name>
</gene>
<evidence type="ECO:0000256" key="1">
    <source>
        <dbReference type="ARBA" id="ARBA00023157"/>
    </source>
</evidence>
<protein>
    <recommendedName>
        <fullName evidence="4">EGF-like domain-containing protein</fullName>
    </recommendedName>
</protein>
<evidence type="ECO:0000313" key="6">
    <source>
        <dbReference type="Proteomes" id="UP000243579"/>
    </source>
</evidence>
<dbReference type="InterPro" id="IPR002049">
    <property type="entry name" value="LE_dom"/>
</dbReference>
<dbReference type="PANTHER" id="PTHR24044">
    <property type="entry name" value="NOTCH LIGAND FAMILY MEMBER"/>
    <property type="match status" value="1"/>
</dbReference>
<feature type="chain" id="PRO_5012709436" description="EGF-like domain-containing protein" evidence="3">
    <location>
        <begin position="20"/>
        <end position="1037"/>
    </location>
</feature>
<accession>A0A1V9YCV6</accession>
<feature type="disulfide bond" evidence="2">
    <location>
        <begin position="39"/>
        <end position="48"/>
    </location>
</feature>
<name>A0A1V9YCV6_ACHHY</name>
<keyword evidence="6" id="KW-1185">Reference proteome</keyword>
<reference evidence="5 6" key="1">
    <citation type="journal article" date="2014" name="Genome Biol. Evol.">
        <title>The secreted proteins of Achlya hypogyna and Thraustotheca clavata identify the ancestral oomycete secretome and reveal gene acquisitions by horizontal gene transfer.</title>
        <authorList>
            <person name="Misner I."/>
            <person name="Blouin N."/>
            <person name="Leonard G."/>
            <person name="Richards T.A."/>
            <person name="Lane C.E."/>
        </authorList>
    </citation>
    <scope>NUCLEOTIDE SEQUENCE [LARGE SCALE GENOMIC DNA]</scope>
    <source>
        <strain evidence="5 6">ATCC 48635</strain>
    </source>
</reference>
<dbReference type="Gene3D" id="2.10.25.10">
    <property type="entry name" value="Laminin"/>
    <property type="match status" value="1"/>
</dbReference>
<dbReference type="PROSITE" id="PS50026">
    <property type="entry name" value="EGF_3"/>
    <property type="match status" value="2"/>
</dbReference>
<comment type="caution">
    <text evidence="5">The sequence shown here is derived from an EMBL/GenBank/DDBJ whole genome shotgun (WGS) entry which is preliminary data.</text>
</comment>
<dbReference type="InterPro" id="IPR013111">
    <property type="entry name" value="EGF_extracell"/>
</dbReference>
<dbReference type="Proteomes" id="UP000243579">
    <property type="component" value="Unassembled WGS sequence"/>
</dbReference>
<evidence type="ECO:0000313" key="5">
    <source>
        <dbReference type="EMBL" id="OQR83560.1"/>
    </source>
</evidence>
<dbReference type="InterPro" id="IPR000742">
    <property type="entry name" value="EGF"/>
</dbReference>